<feature type="chain" id="PRO_5043752741" evidence="8">
    <location>
        <begin position="27"/>
        <end position="1295"/>
    </location>
</feature>
<dbReference type="Pfam" id="PF04511">
    <property type="entry name" value="DER1"/>
    <property type="match status" value="1"/>
</dbReference>
<evidence type="ECO:0000256" key="1">
    <source>
        <dbReference type="ARBA" id="ARBA00004477"/>
    </source>
</evidence>
<accession>A0AAV4M200</accession>
<dbReference type="InterPro" id="IPR035952">
    <property type="entry name" value="Rhomboid-like_sf"/>
</dbReference>
<dbReference type="InterPro" id="IPR007599">
    <property type="entry name" value="DER1"/>
</dbReference>
<dbReference type="GeneID" id="94197381"/>
<protein>
    <submittedName>
        <fullName evidence="9">Sporozoite invasion-associated protein 1, putative</fullName>
    </submittedName>
</protein>
<evidence type="ECO:0000256" key="2">
    <source>
        <dbReference type="ARBA" id="ARBA00008917"/>
    </source>
</evidence>
<dbReference type="GO" id="GO:0008237">
    <property type="term" value="F:metallopeptidase activity"/>
    <property type="evidence" value="ECO:0007669"/>
    <property type="project" value="InterPro"/>
</dbReference>
<comment type="similarity">
    <text evidence="2">Belongs to the derlin family.</text>
</comment>
<keyword evidence="3 7" id="KW-0812">Transmembrane</keyword>
<evidence type="ECO:0000313" key="10">
    <source>
        <dbReference type="Proteomes" id="UP001497744"/>
    </source>
</evidence>
<dbReference type="GO" id="GO:0005789">
    <property type="term" value="C:endoplasmic reticulum membrane"/>
    <property type="evidence" value="ECO:0007669"/>
    <property type="project" value="UniProtKB-SubCell"/>
</dbReference>
<dbReference type="GO" id="GO:0006950">
    <property type="term" value="P:response to stress"/>
    <property type="evidence" value="ECO:0007669"/>
    <property type="project" value="UniProtKB-ARBA"/>
</dbReference>
<dbReference type="SUPFAM" id="SSF55486">
    <property type="entry name" value="Metalloproteases ('zincins'), catalytic domain"/>
    <property type="match status" value="1"/>
</dbReference>
<reference evidence="9 10" key="1">
    <citation type="submission" date="2021-06" db="EMBL/GenBank/DDBJ databases">
        <title>Genome sequence of Babesia caballi.</title>
        <authorList>
            <person name="Yamagishi J."/>
            <person name="Kidaka T."/>
            <person name="Ochi A."/>
        </authorList>
    </citation>
    <scope>NUCLEOTIDE SEQUENCE [LARGE SCALE GENOMIC DNA]</scope>
    <source>
        <strain evidence="9">USDA-D6B2</strain>
    </source>
</reference>
<keyword evidence="5 7" id="KW-1133">Transmembrane helix</keyword>
<dbReference type="SUPFAM" id="SSF144091">
    <property type="entry name" value="Rhomboid-like"/>
    <property type="match status" value="1"/>
</dbReference>
<proteinExistence type="inferred from homology"/>
<evidence type="ECO:0000256" key="3">
    <source>
        <dbReference type="ARBA" id="ARBA00022692"/>
    </source>
</evidence>
<dbReference type="Gene3D" id="3.40.390.10">
    <property type="entry name" value="Collagenase (Catalytic Domain)"/>
    <property type="match status" value="1"/>
</dbReference>
<dbReference type="Proteomes" id="UP001497744">
    <property type="component" value="Unassembled WGS sequence"/>
</dbReference>
<evidence type="ECO:0000256" key="5">
    <source>
        <dbReference type="ARBA" id="ARBA00022989"/>
    </source>
</evidence>
<sequence length="1295" mass="146994">MEQRRAPKAAKLLMCAALALAGVANAYQNPLSKNTIQQLGGEAVTPEPQTPRSPTFAEMGVFLEPKMIPDEDGNTVVSFLHTAPTSANEAHDVITMRKNIQTYDVVGEVVGLMHKDPVTVILGTMLGSRFDILFEAKVTQEQPAFRFQVPKGRFYIKVEASGYRLPGVTPLRRPCKDQAACPFSNPGHKLEIQPMGNDKSVYEYEWQLQEAAQYGVESLSLINDNEASVINASKPGIDATLDYSDAAAKLRLNYGIELHGAWGSEYASRLLGVVSKWEWYKELQLHRKQLQKWVLTDEALYPMDVSIVHYGKPNQDGTTGPDVHQPSVEDAKYSQVVTLSRQAFTFANRRAVEKDRNKRIYFSRRLHKAVLRATCVHDPEAMRKLFFHMHDVQLLEPHESTYRTPSGRQLSQYPYTHYQTWFKHPEELVEIATTWREYPDGLQKIKGLKYLLRRRDGMVNPEEPTAPAIAYPRGPKDDSYIEFMESAFHNYPDIPSLVIHELAHFVHANVVSPDLYARWREVGGWFRDPNDPDGWSTHQQTQFVNAYGHKKNPEEDFATCLSDYVLNPRRLQSRAPLKYDYMRNNVMNGAYYVTRASHEFQVLNLGNPDFMYPGRITNIKVRVTGQVNEDKRVEFEIQLANNGENSCAIQARFRLFSTAKTYTDVILSDPRCSHTLRGSIVINRTQKRGVWTTDQIVVADNNRLQRYVGAADFGLRVWVDNGAEDFQEPRAIVPSIAVNLINDRDNAIIRATWLLADDGVMRKRSGAFASVYSKVFGQHTLSNYADGLDTTTGEQPNWRQGLWTGYREVPARVCNTDWVRARESSNTVNFNKYAFDEDAQFNGLDRRSTELGVFHCYQVSVNIPISSAARSGDYHLSRIMSYDSAGNTQMLQWPNAKGPLVHYQSRSAYEDNEKPQLANVRVESRPTNPRAPNGETVVNFSFDVRDLQSGISAIYGRFRDPFGACYIFRPKFTDSKDWQPISFRYMLPRGSVPGVWHLVEIGVQDKAGNELIARLYEQPTPRRHAAFDLAAIPTHVTSLQRAPSPKLYAAVPTEADSTTSLGALLDSREHWWISRYLKALRRVPPVTGAYVAASTAAALLSWALNDNYPFEALQFDLQRVKRGELWRLVAPFFNFGQLWLAHLLMAQSVALYMSSVEVAHCTRPEKFLEFMLFGGTCLSLYGCAEAAAGRSETALLSAAYHLHVYVLYYWSRLNEGSVVNCLDLFDLPAEAVPAVFLLQNFLLYREFYVADVVAMGAAYLYFFYLADTRAVWPLRLLQGGRFKALYQRFSNEISR</sequence>
<dbReference type="PANTHER" id="PTHR11009">
    <property type="entry name" value="DER1-LIKE PROTEIN, DERLIN"/>
    <property type="match status" value="1"/>
</dbReference>
<evidence type="ECO:0000256" key="4">
    <source>
        <dbReference type="ARBA" id="ARBA00022824"/>
    </source>
</evidence>
<evidence type="ECO:0000256" key="7">
    <source>
        <dbReference type="SAM" id="Phobius"/>
    </source>
</evidence>
<evidence type="ECO:0000313" key="9">
    <source>
        <dbReference type="EMBL" id="GIX65900.1"/>
    </source>
</evidence>
<comment type="caution">
    <text evidence="9">The sequence shown here is derived from an EMBL/GenBank/DDBJ whole genome shotgun (WGS) entry which is preliminary data.</text>
</comment>
<dbReference type="EMBL" id="BPLF01000005">
    <property type="protein sequence ID" value="GIX65900.1"/>
    <property type="molecule type" value="Genomic_DNA"/>
</dbReference>
<evidence type="ECO:0000256" key="6">
    <source>
        <dbReference type="ARBA" id="ARBA00023136"/>
    </source>
</evidence>
<feature type="signal peptide" evidence="8">
    <location>
        <begin position="1"/>
        <end position="26"/>
    </location>
</feature>
<keyword evidence="6 7" id="KW-0472">Membrane</keyword>
<organism evidence="9 10">
    <name type="scientific">Babesia caballi</name>
    <dbReference type="NCBI Taxonomy" id="5871"/>
    <lineage>
        <taxon>Eukaryota</taxon>
        <taxon>Sar</taxon>
        <taxon>Alveolata</taxon>
        <taxon>Apicomplexa</taxon>
        <taxon>Aconoidasida</taxon>
        <taxon>Piroplasmida</taxon>
        <taxon>Babesiidae</taxon>
        <taxon>Babesia</taxon>
    </lineage>
</organism>
<name>A0AAV4M200_BABCB</name>
<dbReference type="RefSeq" id="XP_067717969.1">
    <property type="nucleotide sequence ID" value="XM_067861868.1"/>
</dbReference>
<comment type="subcellular location">
    <subcellularLocation>
        <location evidence="1">Endoplasmic reticulum membrane</location>
        <topology evidence="1">Multi-pass membrane protein</topology>
    </subcellularLocation>
</comment>
<feature type="transmembrane region" description="Helical" evidence="7">
    <location>
        <begin position="1247"/>
        <end position="1266"/>
    </location>
</feature>
<evidence type="ECO:0000256" key="8">
    <source>
        <dbReference type="SAM" id="SignalP"/>
    </source>
</evidence>
<keyword evidence="10" id="KW-1185">Reference proteome</keyword>
<dbReference type="InterPro" id="IPR024079">
    <property type="entry name" value="MetalloPept_cat_dom_sf"/>
</dbReference>
<keyword evidence="4" id="KW-0256">Endoplasmic reticulum</keyword>
<keyword evidence="8" id="KW-0732">Signal</keyword>
<gene>
    <name evidence="9" type="ORF">BcabD6B2_53350</name>
</gene>